<evidence type="ECO:0000256" key="7">
    <source>
        <dbReference type="ARBA" id="ARBA00022884"/>
    </source>
</evidence>
<name>Q6FQF2_CANGA</name>
<dbReference type="SMART" id="SM00651">
    <property type="entry name" value="Sm"/>
    <property type="match status" value="1"/>
</dbReference>
<evidence type="ECO:0000259" key="12">
    <source>
        <dbReference type="PROSITE" id="PS52002"/>
    </source>
</evidence>
<dbReference type="OMA" id="NNICTLI"/>
<dbReference type="AlphaFoldDB" id="Q6FQF2"/>
<keyword evidence="9 11" id="KW-0539">Nucleus</keyword>
<evidence type="ECO:0000313" key="15">
    <source>
        <dbReference type="Proteomes" id="UP000002428"/>
    </source>
</evidence>
<dbReference type="GO" id="GO:0000398">
    <property type="term" value="P:mRNA splicing, via spliceosome"/>
    <property type="evidence" value="ECO:0007669"/>
    <property type="project" value="EnsemblFungi"/>
</dbReference>
<evidence type="ECO:0000256" key="8">
    <source>
        <dbReference type="ARBA" id="ARBA00023187"/>
    </source>
</evidence>
<accession>Q6FQF2</accession>
<evidence type="ECO:0000256" key="5">
    <source>
        <dbReference type="ARBA" id="ARBA00022694"/>
    </source>
</evidence>
<dbReference type="SUPFAM" id="SSF50182">
    <property type="entry name" value="Sm-like ribonucleoproteins"/>
    <property type="match status" value="1"/>
</dbReference>
<dbReference type="RefSeq" id="XP_447542.1">
    <property type="nucleotide sequence ID" value="XM_447542.1"/>
</dbReference>
<keyword evidence="4 11" id="KW-0507">mRNA processing</keyword>
<evidence type="ECO:0000256" key="10">
    <source>
        <dbReference type="ARBA" id="ARBA00023274"/>
    </source>
</evidence>
<evidence type="ECO:0000256" key="1">
    <source>
        <dbReference type="ARBA" id="ARBA00004123"/>
    </source>
</evidence>
<dbReference type="VEuPathDB" id="FungiDB:CAGL0I06721g"/>
<dbReference type="Gene3D" id="2.30.30.100">
    <property type="match status" value="1"/>
</dbReference>
<organism evidence="14 15">
    <name type="scientific">Candida glabrata (strain ATCC 2001 / BCRC 20586 / JCM 3761 / NBRC 0622 / NRRL Y-65 / CBS 138)</name>
    <name type="common">Yeast</name>
    <name type="synonym">Nakaseomyces glabratus</name>
    <dbReference type="NCBI Taxonomy" id="284593"/>
    <lineage>
        <taxon>Eukaryota</taxon>
        <taxon>Fungi</taxon>
        <taxon>Dikarya</taxon>
        <taxon>Ascomycota</taxon>
        <taxon>Saccharomycotina</taxon>
        <taxon>Saccharomycetes</taxon>
        <taxon>Saccharomycetales</taxon>
        <taxon>Saccharomycetaceae</taxon>
        <taxon>Nakaseomyces</taxon>
    </lineage>
</organism>
<dbReference type="GO" id="GO:0006364">
    <property type="term" value="P:rRNA processing"/>
    <property type="evidence" value="ECO:0007669"/>
    <property type="project" value="UniProtKB-KW"/>
</dbReference>
<keyword evidence="6 11" id="KW-0747">Spliceosome</keyword>
<dbReference type="GO" id="GO:1990726">
    <property type="term" value="C:Lsm1-7-Pat1 complex"/>
    <property type="evidence" value="ECO:0007669"/>
    <property type="project" value="EnsemblFungi"/>
</dbReference>
<gene>
    <name evidence="11" type="primary">LSM5</name>
    <name evidence="13 14" type="ordered locus">CAGL0I06721g</name>
</gene>
<proteinExistence type="inferred from homology"/>
<evidence type="ECO:0000256" key="6">
    <source>
        <dbReference type="ARBA" id="ARBA00022728"/>
    </source>
</evidence>
<dbReference type="GO" id="GO:0046540">
    <property type="term" value="C:U4/U6 x U5 tri-snRNP complex"/>
    <property type="evidence" value="ECO:0007669"/>
    <property type="project" value="EnsemblFungi"/>
</dbReference>
<dbReference type="GO" id="GO:0005688">
    <property type="term" value="C:U6 snRNP"/>
    <property type="evidence" value="ECO:0007669"/>
    <property type="project" value="EnsemblFungi"/>
</dbReference>
<protein>
    <recommendedName>
        <fullName evidence="11">LSM complex subunit LSM5</fullName>
    </recommendedName>
</protein>
<evidence type="ECO:0000256" key="9">
    <source>
        <dbReference type="ARBA" id="ARBA00023242"/>
    </source>
</evidence>
<dbReference type="GO" id="GO:0003723">
    <property type="term" value="F:RNA binding"/>
    <property type="evidence" value="ECO:0007669"/>
    <property type="project" value="UniProtKB-KW"/>
</dbReference>
<evidence type="ECO:0000313" key="14">
    <source>
        <dbReference type="EMBL" id="CAG60479.1"/>
    </source>
</evidence>
<keyword evidence="15" id="KW-1185">Reference proteome</keyword>
<comment type="subunit">
    <text evidence="11">LSm subunits form a heteromer with a doughnut shape.</text>
</comment>
<dbReference type="CDD" id="cd01732">
    <property type="entry name" value="LSm5"/>
    <property type="match status" value="1"/>
</dbReference>
<keyword evidence="10 11" id="KW-0687">Ribonucleoprotein</keyword>
<dbReference type="InterPro" id="IPR010920">
    <property type="entry name" value="LSM_dom_sf"/>
</dbReference>
<dbReference type="Proteomes" id="UP000002428">
    <property type="component" value="Chromosome I"/>
</dbReference>
<dbReference type="InterPro" id="IPR047575">
    <property type="entry name" value="Sm"/>
</dbReference>
<dbReference type="InterPro" id="IPR001163">
    <property type="entry name" value="Sm_dom_euk/arc"/>
</dbReference>
<dbReference type="GO" id="GO:0005730">
    <property type="term" value="C:nucleolus"/>
    <property type="evidence" value="ECO:0007669"/>
    <property type="project" value="EnsemblFungi"/>
</dbReference>
<keyword evidence="8 11" id="KW-0508">mRNA splicing</keyword>
<dbReference type="FunFam" id="2.30.30.100:FF:000067">
    <property type="entry name" value="U6 snRNA-associated Sm-like protein LSm5"/>
    <property type="match status" value="1"/>
</dbReference>
<dbReference type="GO" id="GO:0000290">
    <property type="term" value="P:deadenylation-dependent decapping of nuclear-transcribed mRNA"/>
    <property type="evidence" value="ECO:0007669"/>
    <property type="project" value="EnsemblFungi"/>
</dbReference>
<sequence>MSSLDVLPLEVIDKTIDQQVHIILQSNREFSGKLVGFDEFVNVILEDPIEYTTEITANDGLKSEVVMEHHGRMLLSGNNITMLVPGGKKL</sequence>
<comment type="similarity">
    <text evidence="2 11">Belongs to the snRNP Sm proteins family.</text>
</comment>
<dbReference type="eggNOG" id="KOG1775">
    <property type="taxonomic scope" value="Eukaryota"/>
</dbReference>
<dbReference type="KEGG" id="cgr:2889066"/>
<comment type="function">
    <text evidence="11">Plays a role in U6 snRNP assembly and function. Binds to the 3' end of U6 snRNA.</text>
</comment>
<dbReference type="PANTHER" id="PTHR20971">
    <property type="entry name" value="U6 SNRNA-ASSOCIATED PROTEIN"/>
    <property type="match status" value="1"/>
</dbReference>
<dbReference type="FunCoup" id="Q6FQF2">
    <property type="interactions" value="699"/>
</dbReference>
<dbReference type="GO" id="GO:0000932">
    <property type="term" value="C:P-body"/>
    <property type="evidence" value="ECO:0007669"/>
    <property type="project" value="EnsemblFungi"/>
</dbReference>
<dbReference type="GO" id="GO:0005681">
    <property type="term" value="C:spliceosomal complex"/>
    <property type="evidence" value="ECO:0007669"/>
    <property type="project" value="UniProtKB-KW"/>
</dbReference>
<dbReference type="Pfam" id="PF01423">
    <property type="entry name" value="LSM"/>
    <property type="match status" value="1"/>
</dbReference>
<reference evidence="14 15" key="1">
    <citation type="journal article" date="2004" name="Nature">
        <title>Genome evolution in yeasts.</title>
        <authorList>
            <consortium name="Genolevures"/>
            <person name="Dujon B."/>
            <person name="Sherman D."/>
            <person name="Fischer G."/>
            <person name="Durrens P."/>
            <person name="Casaregola S."/>
            <person name="Lafontaine I."/>
            <person name="de Montigny J."/>
            <person name="Marck C."/>
            <person name="Neuveglise C."/>
            <person name="Talla E."/>
            <person name="Goffard N."/>
            <person name="Frangeul L."/>
            <person name="Aigle M."/>
            <person name="Anthouard V."/>
            <person name="Babour A."/>
            <person name="Barbe V."/>
            <person name="Barnay S."/>
            <person name="Blanchin S."/>
            <person name="Beckerich J.M."/>
            <person name="Beyne E."/>
            <person name="Bleykasten C."/>
            <person name="Boisrame A."/>
            <person name="Boyer J."/>
            <person name="Cattolico L."/>
            <person name="Confanioleri F."/>
            <person name="de Daruvar A."/>
            <person name="Despons L."/>
            <person name="Fabre E."/>
            <person name="Fairhead C."/>
            <person name="Ferry-Dumazet H."/>
            <person name="Groppi A."/>
            <person name="Hantraye F."/>
            <person name="Hennequin C."/>
            <person name="Jauniaux N."/>
            <person name="Joyet P."/>
            <person name="Kachouri R."/>
            <person name="Kerrest A."/>
            <person name="Koszul R."/>
            <person name="Lemaire M."/>
            <person name="Lesur I."/>
            <person name="Ma L."/>
            <person name="Muller H."/>
            <person name="Nicaud J.M."/>
            <person name="Nikolski M."/>
            <person name="Oztas S."/>
            <person name="Ozier-Kalogeropoulos O."/>
            <person name="Pellenz S."/>
            <person name="Potier S."/>
            <person name="Richard G.F."/>
            <person name="Straub M.L."/>
            <person name="Suleau A."/>
            <person name="Swennene D."/>
            <person name="Tekaia F."/>
            <person name="Wesolowski-Louvel M."/>
            <person name="Westhof E."/>
            <person name="Wirth B."/>
            <person name="Zeniou-Meyer M."/>
            <person name="Zivanovic I."/>
            <person name="Bolotin-Fukuhara M."/>
            <person name="Thierry A."/>
            <person name="Bouchier C."/>
            <person name="Caudron B."/>
            <person name="Scarpelli C."/>
            <person name="Gaillardin C."/>
            <person name="Weissenbach J."/>
            <person name="Wincker P."/>
            <person name="Souciet J.L."/>
        </authorList>
    </citation>
    <scope>NUCLEOTIDE SEQUENCE [LARGE SCALE GENOMIC DNA]</scope>
    <source>
        <strain evidence="15">ATCC 2001 / BCRC 20586 / JCM 3761 / NBRC 0622 / NRRL Y-65 / CBS 138</strain>
    </source>
</reference>
<dbReference type="HOGENOM" id="CLU_076902_6_0_1"/>
<dbReference type="InterPro" id="IPR033871">
    <property type="entry name" value="LSm5"/>
</dbReference>
<feature type="domain" description="Sm" evidence="12">
    <location>
        <begin position="7"/>
        <end position="89"/>
    </location>
</feature>
<evidence type="ECO:0000256" key="2">
    <source>
        <dbReference type="ARBA" id="ARBA00006850"/>
    </source>
</evidence>
<dbReference type="CGD" id="CAL0132280">
    <property type="gene designation" value="CAGL0I06721g"/>
</dbReference>
<keyword evidence="7 11" id="KW-0694">RNA-binding</keyword>
<evidence type="ECO:0000256" key="11">
    <source>
        <dbReference type="RuleBase" id="RU365055"/>
    </source>
</evidence>
<dbReference type="InParanoid" id="Q6FQF2"/>
<dbReference type="EMBL" id="CR380955">
    <property type="protein sequence ID" value="CAG60479.1"/>
    <property type="molecule type" value="Genomic_DNA"/>
</dbReference>
<evidence type="ECO:0000256" key="3">
    <source>
        <dbReference type="ARBA" id="ARBA00022552"/>
    </source>
</evidence>
<dbReference type="GO" id="GO:0005732">
    <property type="term" value="C:sno(s)RNA-containing ribonucleoprotein complex"/>
    <property type="evidence" value="ECO:0007669"/>
    <property type="project" value="EnsemblFungi"/>
</dbReference>
<keyword evidence="5" id="KW-0819">tRNA processing</keyword>
<evidence type="ECO:0000313" key="13">
    <source>
        <dbReference type="CGD" id="CAL0132280"/>
    </source>
</evidence>
<dbReference type="GeneID" id="2889066"/>
<keyword evidence="3" id="KW-0698">rRNA processing</keyword>
<dbReference type="PROSITE" id="PS52002">
    <property type="entry name" value="SM"/>
    <property type="match status" value="1"/>
</dbReference>
<evidence type="ECO:0000256" key="4">
    <source>
        <dbReference type="ARBA" id="ARBA00022664"/>
    </source>
</evidence>
<comment type="subcellular location">
    <subcellularLocation>
        <location evidence="1 11">Nucleus</location>
    </subcellularLocation>
</comment>
<dbReference type="GO" id="GO:0008033">
    <property type="term" value="P:tRNA processing"/>
    <property type="evidence" value="ECO:0007669"/>
    <property type="project" value="UniProtKB-KW"/>
</dbReference>
<dbReference type="PANTHER" id="PTHR20971:SF0">
    <property type="entry name" value="U6 SNRNA-ASSOCIATED SM-LIKE PROTEIN LSM5"/>
    <property type="match status" value="1"/>
</dbReference>
<dbReference type="STRING" id="284593.Q6FQF2"/>